<proteinExistence type="predicted"/>
<name>A0A915HWB1_ROMCU</name>
<evidence type="ECO:0000313" key="2">
    <source>
        <dbReference type="WBParaSite" id="nRc.2.0.1.t05708-RA"/>
    </source>
</evidence>
<organism evidence="1 2">
    <name type="scientific">Romanomermis culicivorax</name>
    <name type="common">Nematode worm</name>
    <dbReference type="NCBI Taxonomy" id="13658"/>
    <lineage>
        <taxon>Eukaryota</taxon>
        <taxon>Metazoa</taxon>
        <taxon>Ecdysozoa</taxon>
        <taxon>Nematoda</taxon>
        <taxon>Enoplea</taxon>
        <taxon>Dorylaimia</taxon>
        <taxon>Mermithida</taxon>
        <taxon>Mermithoidea</taxon>
        <taxon>Mermithidae</taxon>
        <taxon>Romanomermis</taxon>
    </lineage>
</organism>
<sequence length="212" mass="24056">MKSKNDGNGSRDNRQGQVVVAKKLLINQAIINSIKWIIVGCNDSSEMTIIFERKSFRIRLLVEFTPENTVVIAFKNPVVRGVPGSKTTEKRRFDRAIDRRVFGQKSLHSERRYVGSTGRPWNRSWNKKCGFCCPVKLDAHVKSKATPSGSPCFISPLNINGLMYEMTAIIHVACVLNVLGEKGKKNDREKHLALFLKEQCVRRVNVGQWRVT</sequence>
<evidence type="ECO:0000313" key="1">
    <source>
        <dbReference type="Proteomes" id="UP000887565"/>
    </source>
</evidence>
<keyword evidence="1" id="KW-1185">Reference proteome</keyword>
<protein>
    <submittedName>
        <fullName evidence="2">Uncharacterized protein</fullName>
    </submittedName>
</protein>
<accession>A0A915HWB1</accession>
<reference evidence="2" key="1">
    <citation type="submission" date="2022-11" db="UniProtKB">
        <authorList>
            <consortium name="WormBaseParasite"/>
        </authorList>
    </citation>
    <scope>IDENTIFICATION</scope>
</reference>
<dbReference type="Proteomes" id="UP000887565">
    <property type="component" value="Unplaced"/>
</dbReference>
<dbReference type="AlphaFoldDB" id="A0A915HWB1"/>
<dbReference type="WBParaSite" id="nRc.2.0.1.t05708-RA">
    <property type="protein sequence ID" value="nRc.2.0.1.t05708-RA"/>
    <property type="gene ID" value="nRc.2.0.1.g05708"/>
</dbReference>